<gene>
    <name evidence="1" type="ORF">BpHYR1_047845</name>
</gene>
<name>A0A3M7PIC8_BRAPC</name>
<reference evidence="1 2" key="1">
    <citation type="journal article" date="2018" name="Sci. Rep.">
        <title>Genomic signatures of local adaptation to the degree of environmental predictability in rotifers.</title>
        <authorList>
            <person name="Franch-Gras L."/>
            <person name="Hahn C."/>
            <person name="Garcia-Roger E.M."/>
            <person name="Carmona M.J."/>
            <person name="Serra M."/>
            <person name="Gomez A."/>
        </authorList>
    </citation>
    <scope>NUCLEOTIDE SEQUENCE [LARGE SCALE GENOMIC DNA]</scope>
    <source>
        <strain evidence="1">HYR1</strain>
    </source>
</reference>
<evidence type="ECO:0000313" key="2">
    <source>
        <dbReference type="Proteomes" id="UP000276133"/>
    </source>
</evidence>
<dbReference type="EMBL" id="REGN01010496">
    <property type="protein sequence ID" value="RMZ98901.1"/>
    <property type="molecule type" value="Genomic_DNA"/>
</dbReference>
<dbReference type="AlphaFoldDB" id="A0A3M7PIC8"/>
<sequence>MTNAFTKVALTPSLPVDVFIKSVPAIIATIDAFSPTARIDFMCAFPQASFICFNSSYKTLFFKINTKLNILKKKDGEVSGIFFLISRNFTVCQLWTKNYASNFPEELLCGL</sequence>
<comment type="caution">
    <text evidence="1">The sequence shown here is derived from an EMBL/GenBank/DDBJ whole genome shotgun (WGS) entry which is preliminary data.</text>
</comment>
<keyword evidence="2" id="KW-1185">Reference proteome</keyword>
<proteinExistence type="predicted"/>
<accession>A0A3M7PIC8</accession>
<dbReference type="Proteomes" id="UP000276133">
    <property type="component" value="Unassembled WGS sequence"/>
</dbReference>
<protein>
    <submittedName>
        <fullName evidence="1">Uncharacterized protein</fullName>
    </submittedName>
</protein>
<evidence type="ECO:0000313" key="1">
    <source>
        <dbReference type="EMBL" id="RMZ98901.1"/>
    </source>
</evidence>
<organism evidence="1 2">
    <name type="scientific">Brachionus plicatilis</name>
    <name type="common">Marine rotifer</name>
    <name type="synonym">Brachionus muelleri</name>
    <dbReference type="NCBI Taxonomy" id="10195"/>
    <lineage>
        <taxon>Eukaryota</taxon>
        <taxon>Metazoa</taxon>
        <taxon>Spiralia</taxon>
        <taxon>Gnathifera</taxon>
        <taxon>Rotifera</taxon>
        <taxon>Eurotatoria</taxon>
        <taxon>Monogononta</taxon>
        <taxon>Pseudotrocha</taxon>
        <taxon>Ploima</taxon>
        <taxon>Brachionidae</taxon>
        <taxon>Brachionus</taxon>
    </lineage>
</organism>